<sequence length="276" mass="28404">MPALLDVGSDLCRPLMQLLDWYLLHDAAGLLCGRLLAARAGMLSTLLEEAVRSSCADRRGTIAVAGAMHSLLVLAPAHAPLLERPLALVAQAVLQGPCEGQGEGYSELSLATFGGVAGRALLVAPSTFEAALSSAASALGLAQPLPAFCFAWLAVCDGMLLSSQRRLAALALAALLPLEPKALGCLEEVLSLCVSALADEEQPPPSPARSPPPEAVRAAFSHALEPFDSLAAMPLRPALQRSLGVAQEAHGAAFGAAIARVDPALLEQVRAAFGTV</sequence>
<name>A0A7S3T1E0_EMIHU</name>
<gene>
    <name evidence="2" type="ORF">EHUX00137_LOCUS30604</name>
</gene>
<organism evidence="2">
    <name type="scientific">Emiliania huxleyi</name>
    <name type="common">Coccolithophore</name>
    <name type="synonym">Pontosphaera huxleyi</name>
    <dbReference type="NCBI Taxonomy" id="2903"/>
    <lineage>
        <taxon>Eukaryota</taxon>
        <taxon>Haptista</taxon>
        <taxon>Haptophyta</taxon>
        <taxon>Prymnesiophyceae</taxon>
        <taxon>Isochrysidales</taxon>
        <taxon>Noelaerhabdaceae</taxon>
        <taxon>Emiliania</taxon>
    </lineage>
</organism>
<dbReference type="InterPro" id="IPR058669">
    <property type="entry name" value="TPR_IPO7/11-like"/>
</dbReference>
<evidence type="ECO:0000259" key="1">
    <source>
        <dbReference type="Pfam" id="PF25758"/>
    </source>
</evidence>
<reference evidence="2" key="1">
    <citation type="submission" date="2021-01" db="EMBL/GenBank/DDBJ databases">
        <authorList>
            <person name="Corre E."/>
            <person name="Pelletier E."/>
            <person name="Niang G."/>
            <person name="Scheremetjew M."/>
            <person name="Finn R."/>
            <person name="Kale V."/>
            <person name="Holt S."/>
            <person name="Cochrane G."/>
            <person name="Meng A."/>
            <person name="Brown T."/>
            <person name="Cohen L."/>
        </authorList>
    </citation>
    <scope>NUCLEOTIDE SEQUENCE</scope>
    <source>
        <strain evidence="2">379</strain>
    </source>
</reference>
<dbReference type="Pfam" id="PF25758">
    <property type="entry name" value="TPR_IPO11"/>
    <property type="match status" value="1"/>
</dbReference>
<dbReference type="AlphaFoldDB" id="A0A7S3T1E0"/>
<feature type="domain" description="Importin-7/11-like TPR repeats" evidence="1">
    <location>
        <begin position="3"/>
        <end position="272"/>
    </location>
</feature>
<dbReference type="EMBL" id="HBIR01039248">
    <property type="protein sequence ID" value="CAE0571151.1"/>
    <property type="molecule type" value="Transcribed_RNA"/>
</dbReference>
<proteinExistence type="predicted"/>
<evidence type="ECO:0000313" key="2">
    <source>
        <dbReference type="EMBL" id="CAE0571151.1"/>
    </source>
</evidence>
<protein>
    <recommendedName>
        <fullName evidence="1">Importin-7/11-like TPR repeats domain-containing protein</fullName>
    </recommendedName>
</protein>
<accession>A0A7S3T1E0</accession>